<dbReference type="SUPFAM" id="SSF102114">
    <property type="entry name" value="Radical SAM enzymes"/>
    <property type="match status" value="1"/>
</dbReference>
<evidence type="ECO:0000256" key="2">
    <source>
        <dbReference type="ARBA" id="ARBA00023004"/>
    </source>
</evidence>
<proteinExistence type="predicted"/>
<protein>
    <recommendedName>
        <fullName evidence="6">Radical SAM core domain-containing protein</fullName>
    </recommendedName>
</protein>
<dbReference type="InterPro" id="IPR058240">
    <property type="entry name" value="rSAM_sf"/>
</dbReference>
<evidence type="ECO:0000256" key="1">
    <source>
        <dbReference type="ARBA" id="ARBA00022723"/>
    </source>
</evidence>
<evidence type="ECO:0000256" key="3">
    <source>
        <dbReference type="ARBA" id="ARBA00023014"/>
    </source>
</evidence>
<dbReference type="PANTHER" id="PTHR43432:SF3">
    <property type="entry name" value="SLR0285 PROTEIN"/>
    <property type="match status" value="1"/>
</dbReference>
<evidence type="ECO:0008006" key="6">
    <source>
        <dbReference type="Google" id="ProtNLM"/>
    </source>
</evidence>
<dbReference type="AlphaFoldDB" id="X0SXK2"/>
<dbReference type="InterPro" id="IPR040086">
    <property type="entry name" value="MJ0683-like"/>
</dbReference>
<organism evidence="5">
    <name type="scientific">marine sediment metagenome</name>
    <dbReference type="NCBI Taxonomy" id="412755"/>
    <lineage>
        <taxon>unclassified sequences</taxon>
        <taxon>metagenomes</taxon>
        <taxon>ecological metagenomes</taxon>
    </lineage>
</organism>
<dbReference type="GO" id="GO:0051536">
    <property type="term" value="F:iron-sulfur cluster binding"/>
    <property type="evidence" value="ECO:0007669"/>
    <property type="project" value="UniProtKB-KW"/>
</dbReference>
<name>X0SXK2_9ZZZZ</name>
<feature type="region of interest" description="Disordered" evidence="4">
    <location>
        <begin position="1"/>
        <end position="27"/>
    </location>
</feature>
<dbReference type="EMBL" id="BARS01007711">
    <property type="protein sequence ID" value="GAF68515.1"/>
    <property type="molecule type" value="Genomic_DNA"/>
</dbReference>
<dbReference type="GO" id="GO:0046872">
    <property type="term" value="F:metal ion binding"/>
    <property type="evidence" value="ECO:0007669"/>
    <property type="project" value="UniProtKB-KW"/>
</dbReference>
<feature type="compositionally biased region" description="Basic residues" evidence="4">
    <location>
        <begin position="7"/>
        <end position="17"/>
    </location>
</feature>
<comment type="caution">
    <text evidence="5">The sequence shown here is derived from an EMBL/GenBank/DDBJ whole genome shotgun (WGS) entry which is preliminary data.</text>
</comment>
<evidence type="ECO:0000313" key="5">
    <source>
        <dbReference type="EMBL" id="GAF68515.1"/>
    </source>
</evidence>
<dbReference type="Gene3D" id="3.80.30.30">
    <property type="match status" value="1"/>
</dbReference>
<reference evidence="5" key="1">
    <citation type="journal article" date="2014" name="Front. Microbiol.">
        <title>High frequency of phylogenetically diverse reductive dehalogenase-homologous genes in deep subseafloor sedimentary metagenomes.</title>
        <authorList>
            <person name="Kawai M."/>
            <person name="Futagami T."/>
            <person name="Toyoda A."/>
            <person name="Takaki Y."/>
            <person name="Nishi S."/>
            <person name="Hori S."/>
            <person name="Arai W."/>
            <person name="Tsubouchi T."/>
            <person name="Morono Y."/>
            <person name="Uchiyama I."/>
            <person name="Ito T."/>
            <person name="Fujiyama A."/>
            <person name="Inagaki F."/>
            <person name="Takami H."/>
        </authorList>
    </citation>
    <scope>NUCLEOTIDE SEQUENCE</scope>
    <source>
        <strain evidence="5">Expedition CK06-06</strain>
    </source>
</reference>
<accession>X0SXK2</accession>
<keyword evidence="2" id="KW-0408">Iron</keyword>
<gene>
    <name evidence="5" type="ORF">S01H1_14796</name>
</gene>
<keyword evidence="3" id="KW-0411">Iron-sulfur</keyword>
<keyword evidence="1" id="KW-0479">Metal-binding</keyword>
<sequence>MAETKEPRRKASTKGPRRLSSGPLTGSGTREWADTNLNIQIGCEHNCRYCYARHRAVERFKYCKSLEDWRNPVINKRKIKAKYQKYFGTVMYPSTHDITPRNINESVGVVRKLLDAGNKVLIVSKPHLPCIERLCKALWPRKEKILFRFTIGSMNDEILRFWEPGAPRFVERINCLVYARRWGFGTSVSCEPYLDERVDLTYQAVLPWLTESFWVGMLRRFDSRVKLDDVSEIDMHRFVMVQRTIQTEQRVRALYDSLNGKEFVKWKDSVREVMRI</sequence>
<evidence type="ECO:0000256" key="4">
    <source>
        <dbReference type="SAM" id="MobiDB-lite"/>
    </source>
</evidence>
<dbReference type="PANTHER" id="PTHR43432">
    <property type="entry name" value="SLR0285 PROTEIN"/>
    <property type="match status" value="1"/>
</dbReference>